<feature type="region of interest" description="Disordered" evidence="1">
    <location>
        <begin position="318"/>
        <end position="340"/>
    </location>
</feature>
<dbReference type="EMBL" id="CP010312">
    <property type="protein sequence ID" value="AJF08137.1"/>
    <property type="molecule type" value="Genomic_DNA"/>
</dbReference>
<dbReference type="RefSeq" id="WP_040202764.1">
    <property type="nucleotide sequence ID" value="NZ_CP010312.1"/>
</dbReference>
<dbReference type="InterPro" id="IPR009649">
    <property type="entry name" value="TraU"/>
</dbReference>
<accession>A0A0B5FIW6</accession>
<dbReference type="OrthoDB" id="9788211at2"/>
<keyword evidence="3" id="KW-1185">Reference proteome</keyword>
<dbReference type="HOGENOM" id="CLU_058410_0_0_7"/>
<evidence type="ECO:0008006" key="4">
    <source>
        <dbReference type="Google" id="ProtNLM"/>
    </source>
</evidence>
<sequence>MSHEIHKTLLATIVSLLLGLAAPFITFAENGGATEESRSINPVCPDNKLLSGKLITDVSWSTLFPIRIAGVPVGGGDVPDGAAPARPMCYCLDNNGVPELGSQLGMFEPARVIDVTRVPWCAPSLGGVMLRSSPRAIGGSGDAEKDSTGKSTFHYTYFAFPLLVIMDLFVDEYCNKDGFMDMDLMYISATDPTWLDDELAFHLAPETAWAALPVAQAMQPVDCVASTTGNPIKKFFWTAGCWGSLYPFTGNVLTNASAPRESSLVATRSLAALHRRGLARLTMGDDAMCKGKIFPTIPKTQYKMSQFFPLAEVKGDYSMSGRSDESNEDSSNPAPNNGASNITLKGSHFIGESTFTWGEWRSIPAVGEDYSYFLWRWNDCCLR</sequence>
<dbReference type="AlphaFoldDB" id="A0A0B5FIW6"/>
<evidence type="ECO:0000313" key="2">
    <source>
        <dbReference type="EMBL" id="AJF08137.1"/>
    </source>
</evidence>
<reference evidence="2 3" key="1">
    <citation type="journal article" date="2015" name="Genome Announc.">
        <title>Genomes of Geoalkalibacter ferrihydriticus Z-0531T and Geoalkalibacter subterraneus Red1T, Two Haloalkaliphilic Metal-Reducing Deltaproteobacteria.</title>
        <authorList>
            <person name="Badalamenti J.P."/>
            <person name="Krajmalnik-Brown R."/>
            <person name="Torres C.I."/>
            <person name="Bond D.R."/>
        </authorList>
    </citation>
    <scope>NUCLEOTIDE SEQUENCE [LARGE SCALE GENOMIC DNA]</scope>
    <source>
        <strain evidence="2 3">Red1</strain>
        <plasmid evidence="3">Plasmid pGSUB1</plasmid>
    </source>
</reference>
<dbReference type="Proteomes" id="UP000035036">
    <property type="component" value="Plasmid pGSUB1"/>
</dbReference>
<name>A0A0B5FIW6_9BACT</name>
<evidence type="ECO:0000313" key="3">
    <source>
        <dbReference type="Proteomes" id="UP000035036"/>
    </source>
</evidence>
<feature type="compositionally biased region" description="Low complexity" evidence="1">
    <location>
        <begin position="330"/>
        <end position="340"/>
    </location>
</feature>
<geneLocation type="plasmid" evidence="2 3">
    <name>pGSUB1</name>
</geneLocation>
<dbReference type="Pfam" id="PF06834">
    <property type="entry name" value="TraU"/>
    <property type="match status" value="2"/>
</dbReference>
<dbReference type="KEGG" id="gsb:GSUB_16650"/>
<gene>
    <name evidence="2" type="ORF">GSUB_16650</name>
</gene>
<protein>
    <recommendedName>
        <fullName evidence="4">Conjugal transfer protein TraU</fullName>
    </recommendedName>
</protein>
<proteinExistence type="predicted"/>
<organism evidence="2 3">
    <name type="scientific">Geoalkalibacter subterraneus</name>
    <dbReference type="NCBI Taxonomy" id="483547"/>
    <lineage>
        <taxon>Bacteria</taxon>
        <taxon>Pseudomonadati</taxon>
        <taxon>Thermodesulfobacteriota</taxon>
        <taxon>Desulfuromonadia</taxon>
        <taxon>Desulfuromonadales</taxon>
        <taxon>Geoalkalibacteraceae</taxon>
        <taxon>Geoalkalibacter</taxon>
    </lineage>
</organism>
<evidence type="ECO:0000256" key="1">
    <source>
        <dbReference type="SAM" id="MobiDB-lite"/>
    </source>
</evidence>
<keyword evidence="2" id="KW-0614">Plasmid</keyword>